<dbReference type="AlphaFoldDB" id="A0AAJ2JVT7"/>
<proteinExistence type="predicted"/>
<protein>
    <submittedName>
        <fullName evidence="1">Cold-shock protein</fullName>
    </submittedName>
</protein>
<comment type="caution">
    <text evidence="1">The sequence shown here is derived from an EMBL/GenBank/DDBJ whole genome shotgun (WGS) entry which is preliminary data.</text>
</comment>
<reference evidence="2" key="1">
    <citation type="submission" date="2023-09" db="EMBL/GenBank/DDBJ databases">
        <title>Paenibacillus sp. chi10 Genome sequencing and assembly.</title>
        <authorList>
            <person name="Kim I."/>
        </authorList>
    </citation>
    <scope>NUCLEOTIDE SEQUENCE [LARGE SCALE GENOMIC DNA]</scope>
    <source>
        <strain evidence="2">chi10</strain>
    </source>
</reference>
<dbReference type="InterPro" id="IPR025916">
    <property type="entry name" value="YdjO"/>
</dbReference>
<dbReference type="EMBL" id="JAVYAA010000004">
    <property type="protein sequence ID" value="MDT8978070.1"/>
    <property type="molecule type" value="Genomic_DNA"/>
</dbReference>
<name>A0AAJ2JVT7_9BACL</name>
<dbReference type="Proteomes" id="UP001250538">
    <property type="component" value="Unassembled WGS sequence"/>
</dbReference>
<dbReference type="Pfam" id="PF14169">
    <property type="entry name" value="YdjO"/>
    <property type="match status" value="1"/>
</dbReference>
<organism evidence="1 2">
    <name type="scientific">Paenibacillus suaedae</name>
    <dbReference type="NCBI Taxonomy" id="3077233"/>
    <lineage>
        <taxon>Bacteria</taxon>
        <taxon>Bacillati</taxon>
        <taxon>Bacillota</taxon>
        <taxon>Bacilli</taxon>
        <taxon>Bacillales</taxon>
        <taxon>Paenibacillaceae</taxon>
        <taxon>Paenibacillus</taxon>
    </lineage>
</organism>
<gene>
    <name evidence="1" type="ORF">RQP50_17735</name>
</gene>
<evidence type="ECO:0000313" key="1">
    <source>
        <dbReference type="EMBL" id="MDT8978070.1"/>
    </source>
</evidence>
<accession>A0AAJ2JVT7</accession>
<dbReference type="RefSeq" id="WP_021252735.1">
    <property type="nucleotide sequence ID" value="NZ_JAVYAA010000004.1"/>
</dbReference>
<keyword evidence="2" id="KW-1185">Reference proteome</keyword>
<evidence type="ECO:0000313" key="2">
    <source>
        <dbReference type="Proteomes" id="UP001250538"/>
    </source>
</evidence>
<sequence>MYSSRKKSQEDVPMEITSVWICSSEDCNGWMRDNFTFSNEPTCPQCKSAMVKGEKKIAVLANTSPVQSSK</sequence>